<dbReference type="PANTHER" id="PTHR43798">
    <property type="entry name" value="MONOACYLGLYCEROL LIPASE"/>
    <property type="match status" value="1"/>
</dbReference>
<dbReference type="eggNOG" id="KOG1454">
    <property type="taxonomic scope" value="Eukaryota"/>
</dbReference>
<evidence type="ECO:0000256" key="1">
    <source>
        <dbReference type="ARBA" id="ARBA00008645"/>
    </source>
</evidence>
<accession>A0A0L0S7Q1</accession>
<evidence type="ECO:0000259" key="3">
    <source>
        <dbReference type="Pfam" id="PF00561"/>
    </source>
</evidence>
<keyword evidence="2" id="KW-0378">Hydrolase</keyword>
<dbReference type="SUPFAM" id="SSF53474">
    <property type="entry name" value="alpha/beta-Hydrolases"/>
    <property type="match status" value="1"/>
</dbReference>
<reference evidence="4 5" key="1">
    <citation type="submission" date="2009-11" db="EMBL/GenBank/DDBJ databases">
        <title>Annotation of Allomyces macrogynus ATCC 38327.</title>
        <authorList>
            <consortium name="The Broad Institute Genome Sequencing Platform"/>
            <person name="Russ C."/>
            <person name="Cuomo C."/>
            <person name="Burger G."/>
            <person name="Gray M.W."/>
            <person name="Holland P.W.H."/>
            <person name="King N."/>
            <person name="Lang F.B.F."/>
            <person name="Roger A.J."/>
            <person name="Ruiz-Trillo I."/>
            <person name="Young S.K."/>
            <person name="Zeng Q."/>
            <person name="Gargeya S."/>
            <person name="Fitzgerald M."/>
            <person name="Haas B."/>
            <person name="Abouelleil A."/>
            <person name="Alvarado L."/>
            <person name="Arachchi H.M."/>
            <person name="Berlin A."/>
            <person name="Chapman S.B."/>
            <person name="Gearin G."/>
            <person name="Goldberg J."/>
            <person name="Griggs A."/>
            <person name="Gujja S."/>
            <person name="Hansen M."/>
            <person name="Heiman D."/>
            <person name="Howarth C."/>
            <person name="Larimer J."/>
            <person name="Lui A."/>
            <person name="MacDonald P.J.P."/>
            <person name="McCowen C."/>
            <person name="Montmayeur A."/>
            <person name="Murphy C."/>
            <person name="Neiman D."/>
            <person name="Pearson M."/>
            <person name="Priest M."/>
            <person name="Roberts A."/>
            <person name="Saif S."/>
            <person name="Shea T."/>
            <person name="Sisk P."/>
            <person name="Stolte C."/>
            <person name="Sykes S."/>
            <person name="Wortman J."/>
            <person name="Nusbaum C."/>
            <person name="Birren B."/>
        </authorList>
    </citation>
    <scope>NUCLEOTIDE SEQUENCE [LARGE SCALE GENOMIC DNA]</scope>
    <source>
        <strain evidence="4 5">ATCC 38327</strain>
    </source>
</reference>
<evidence type="ECO:0000313" key="5">
    <source>
        <dbReference type="Proteomes" id="UP000054350"/>
    </source>
</evidence>
<dbReference type="GO" id="GO:0016020">
    <property type="term" value="C:membrane"/>
    <property type="evidence" value="ECO:0007669"/>
    <property type="project" value="TreeGrafter"/>
</dbReference>
<name>A0A0L0S7Q1_ALLM3</name>
<sequence>MTDFHVADIFVPAAPGSSDTVAAKVAQVSFDRKTHANACINARWGNIQEFDQEFVACHGWLDNAATYNFIAPLVIRNHPGKAIFVAIDFSGHGLSSHSQERYFGPTGYLSDVKVIVDHFALETFVAVGHSMGGVILTNFCTIFPERVTHFISIEILGQADAPPSRFPVQLRAHYDTRDRRLANGSTKPRYASLEAAAIARSQAKLSVPLEGARELAERGVEPVFTRTESGVRLIEYTWRTDMALTLSWLGETTKEVAMTMLRGIQCPVLFVFGEDGNIDLTAPKIQERLAAVKTKEVLEVKGGHHPHLDHDSAPVIVDHILRFVREYSAPTRMISFDTQRVTMPTSKL</sequence>
<dbReference type="Gene3D" id="3.40.50.1820">
    <property type="entry name" value="alpha/beta hydrolase"/>
    <property type="match status" value="1"/>
</dbReference>
<reference evidence="5" key="2">
    <citation type="submission" date="2009-11" db="EMBL/GenBank/DDBJ databases">
        <title>The Genome Sequence of Allomyces macrogynus strain ATCC 38327.</title>
        <authorList>
            <consortium name="The Broad Institute Genome Sequencing Platform"/>
            <person name="Russ C."/>
            <person name="Cuomo C."/>
            <person name="Shea T."/>
            <person name="Young S.K."/>
            <person name="Zeng Q."/>
            <person name="Koehrsen M."/>
            <person name="Haas B."/>
            <person name="Borodovsky M."/>
            <person name="Guigo R."/>
            <person name="Alvarado L."/>
            <person name="Berlin A."/>
            <person name="Borenstein D."/>
            <person name="Chen Z."/>
            <person name="Engels R."/>
            <person name="Freedman E."/>
            <person name="Gellesch M."/>
            <person name="Goldberg J."/>
            <person name="Griggs A."/>
            <person name="Gujja S."/>
            <person name="Heiman D."/>
            <person name="Hepburn T."/>
            <person name="Howarth C."/>
            <person name="Jen D."/>
            <person name="Larson L."/>
            <person name="Lewis B."/>
            <person name="Mehta T."/>
            <person name="Park D."/>
            <person name="Pearson M."/>
            <person name="Roberts A."/>
            <person name="Saif S."/>
            <person name="Shenoy N."/>
            <person name="Sisk P."/>
            <person name="Stolte C."/>
            <person name="Sykes S."/>
            <person name="Walk T."/>
            <person name="White J."/>
            <person name="Yandava C."/>
            <person name="Burger G."/>
            <person name="Gray M.W."/>
            <person name="Holland P.W.H."/>
            <person name="King N."/>
            <person name="Lang F.B.F."/>
            <person name="Roger A.J."/>
            <person name="Ruiz-Trillo I."/>
            <person name="Lander E."/>
            <person name="Nusbaum C."/>
        </authorList>
    </citation>
    <scope>NUCLEOTIDE SEQUENCE [LARGE SCALE GENOMIC DNA]</scope>
    <source>
        <strain evidence="5">ATCC 38327</strain>
    </source>
</reference>
<dbReference type="AlphaFoldDB" id="A0A0L0S7Q1"/>
<evidence type="ECO:0000256" key="2">
    <source>
        <dbReference type="ARBA" id="ARBA00022801"/>
    </source>
</evidence>
<proteinExistence type="inferred from homology"/>
<gene>
    <name evidence="4" type="ORF">AMAG_04181</name>
</gene>
<organism evidence="4 5">
    <name type="scientific">Allomyces macrogynus (strain ATCC 38327)</name>
    <name type="common">Allomyces javanicus var. macrogynus</name>
    <dbReference type="NCBI Taxonomy" id="578462"/>
    <lineage>
        <taxon>Eukaryota</taxon>
        <taxon>Fungi</taxon>
        <taxon>Fungi incertae sedis</taxon>
        <taxon>Blastocladiomycota</taxon>
        <taxon>Blastocladiomycetes</taxon>
        <taxon>Blastocladiales</taxon>
        <taxon>Blastocladiaceae</taxon>
        <taxon>Allomyces</taxon>
    </lineage>
</organism>
<dbReference type="OMA" id="DKFFFCR"/>
<dbReference type="GO" id="GO:0016787">
    <property type="term" value="F:hydrolase activity"/>
    <property type="evidence" value="ECO:0007669"/>
    <property type="project" value="UniProtKB-KW"/>
</dbReference>
<dbReference type="VEuPathDB" id="FungiDB:AMAG_04181"/>
<dbReference type="EMBL" id="GG745333">
    <property type="protein sequence ID" value="KNE58618.1"/>
    <property type="molecule type" value="Genomic_DNA"/>
</dbReference>
<evidence type="ECO:0000313" key="4">
    <source>
        <dbReference type="EMBL" id="KNE58618.1"/>
    </source>
</evidence>
<dbReference type="STRING" id="578462.A0A0L0S7Q1"/>
<dbReference type="PANTHER" id="PTHR43798:SF14">
    <property type="entry name" value="SERINE HYDROLASE-LIKE PROTEIN DDB_G0286239"/>
    <property type="match status" value="1"/>
</dbReference>
<feature type="domain" description="AB hydrolase-1" evidence="3">
    <location>
        <begin position="55"/>
        <end position="311"/>
    </location>
</feature>
<dbReference type="InterPro" id="IPR050266">
    <property type="entry name" value="AB_hydrolase_sf"/>
</dbReference>
<keyword evidence="5" id="KW-1185">Reference proteome</keyword>
<comment type="similarity">
    <text evidence="1">Belongs to the AB hydrolase superfamily.</text>
</comment>
<dbReference type="InterPro" id="IPR000073">
    <property type="entry name" value="AB_hydrolase_1"/>
</dbReference>
<dbReference type="InterPro" id="IPR029058">
    <property type="entry name" value="AB_hydrolase_fold"/>
</dbReference>
<protein>
    <recommendedName>
        <fullName evidence="3">AB hydrolase-1 domain-containing protein</fullName>
    </recommendedName>
</protein>
<dbReference type="Proteomes" id="UP000054350">
    <property type="component" value="Unassembled WGS sequence"/>
</dbReference>
<dbReference type="OrthoDB" id="408373at2759"/>
<dbReference type="Pfam" id="PF00561">
    <property type="entry name" value="Abhydrolase_1"/>
    <property type="match status" value="1"/>
</dbReference>